<dbReference type="EMBL" id="FQXH01000033">
    <property type="protein sequence ID" value="SHH49547.1"/>
    <property type="molecule type" value="Genomic_DNA"/>
</dbReference>
<dbReference type="Proteomes" id="UP000242520">
    <property type="component" value="Unassembled WGS sequence"/>
</dbReference>
<organism evidence="2 3">
    <name type="scientific">Tepidibacter thalassicus DSM 15285</name>
    <dbReference type="NCBI Taxonomy" id="1123350"/>
    <lineage>
        <taxon>Bacteria</taxon>
        <taxon>Bacillati</taxon>
        <taxon>Bacillota</taxon>
        <taxon>Clostridia</taxon>
        <taxon>Peptostreptococcales</taxon>
        <taxon>Peptostreptococcaceae</taxon>
        <taxon>Tepidibacter</taxon>
    </lineage>
</organism>
<feature type="transmembrane region" description="Helical" evidence="1">
    <location>
        <begin position="74"/>
        <end position="94"/>
    </location>
</feature>
<dbReference type="RefSeq" id="WP_072726300.1">
    <property type="nucleotide sequence ID" value="NZ_FQXH01000033.1"/>
</dbReference>
<dbReference type="AlphaFoldDB" id="A0A1M5TFL7"/>
<dbReference type="GO" id="GO:0022857">
    <property type="term" value="F:transmembrane transporter activity"/>
    <property type="evidence" value="ECO:0007669"/>
    <property type="project" value="InterPro"/>
</dbReference>
<evidence type="ECO:0008006" key="4">
    <source>
        <dbReference type="Google" id="ProtNLM"/>
    </source>
</evidence>
<gene>
    <name evidence="2" type="ORF">SAMN02744040_02157</name>
</gene>
<dbReference type="Gene3D" id="1.10.1760.20">
    <property type="match status" value="1"/>
</dbReference>
<protein>
    <recommendedName>
        <fullName evidence="4">Niacin transporter</fullName>
    </recommendedName>
</protein>
<dbReference type="STRING" id="1123350.SAMN02744040_02157"/>
<dbReference type="Pfam" id="PF12822">
    <property type="entry name" value="ECF_trnsprt"/>
    <property type="match status" value="1"/>
</dbReference>
<reference evidence="3" key="1">
    <citation type="submission" date="2016-11" db="EMBL/GenBank/DDBJ databases">
        <authorList>
            <person name="Varghese N."/>
            <person name="Submissions S."/>
        </authorList>
    </citation>
    <scope>NUCLEOTIDE SEQUENCE [LARGE SCALE GENOMIC DNA]</scope>
    <source>
        <strain evidence="3">DSM 15285</strain>
    </source>
</reference>
<feature type="transmembrane region" description="Helical" evidence="1">
    <location>
        <begin position="38"/>
        <end position="62"/>
    </location>
</feature>
<name>A0A1M5TFL7_9FIRM</name>
<sequence>MKTKKIILGGFFVALGVIIPMLFHMVKLGGPIFLPMHIPVLLAGLLLGGEYGLIVGFLTPIISSVLTGMPPMMPVLPIMTVELAVYGLISGLLFNKFNFNVIISLIISMICGRIGAFIVVYIMANMFGFAKLNPVMWLKGGIITGIPGIAIQIIFIPLLVNLINKSLKGGAYEITN</sequence>
<keyword evidence="1" id="KW-0812">Transmembrane</keyword>
<dbReference type="OrthoDB" id="9815422at2"/>
<accession>A0A1M5TFL7</accession>
<proteinExistence type="predicted"/>
<keyword evidence="3" id="KW-1185">Reference proteome</keyword>
<evidence type="ECO:0000313" key="2">
    <source>
        <dbReference type="EMBL" id="SHH49547.1"/>
    </source>
</evidence>
<feature type="transmembrane region" description="Helical" evidence="1">
    <location>
        <begin position="136"/>
        <end position="160"/>
    </location>
</feature>
<feature type="transmembrane region" description="Helical" evidence="1">
    <location>
        <begin position="101"/>
        <end position="124"/>
    </location>
</feature>
<feature type="transmembrane region" description="Helical" evidence="1">
    <location>
        <begin position="6"/>
        <end position="26"/>
    </location>
</feature>
<dbReference type="InterPro" id="IPR024529">
    <property type="entry name" value="ECF_trnsprt_substrate-spec"/>
</dbReference>
<keyword evidence="1" id="KW-0472">Membrane</keyword>
<keyword evidence="1" id="KW-1133">Transmembrane helix</keyword>
<evidence type="ECO:0000256" key="1">
    <source>
        <dbReference type="SAM" id="Phobius"/>
    </source>
</evidence>
<evidence type="ECO:0000313" key="3">
    <source>
        <dbReference type="Proteomes" id="UP000242520"/>
    </source>
</evidence>